<dbReference type="AlphaFoldDB" id="A0A1B0ZXA9"/>
<dbReference type="InterPro" id="IPR058163">
    <property type="entry name" value="LysR-type_TF_proteobact-type"/>
</dbReference>
<dbReference type="Pfam" id="PF00126">
    <property type="entry name" value="HTH_1"/>
    <property type="match status" value="1"/>
</dbReference>
<comment type="similarity">
    <text evidence="1">Belongs to the LysR transcriptional regulatory family.</text>
</comment>
<evidence type="ECO:0000313" key="9">
    <source>
        <dbReference type="Proteomes" id="UP001218364"/>
    </source>
</evidence>
<keyword evidence="2" id="KW-0805">Transcription regulation</keyword>
<reference evidence="6 8" key="1">
    <citation type="submission" date="2016-04" db="EMBL/GenBank/DDBJ databases">
        <authorList>
            <person name="Evans L.H."/>
            <person name="Alamgir A."/>
            <person name="Owens N."/>
            <person name="Weber N.D."/>
            <person name="Virtaneva K."/>
            <person name="Barbian K."/>
            <person name="Babar A."/>
            <person name="Rosenke K."/>
        </authorList>
    </citation>
    <scope>NUCLEOTIDE SEQUENCE [LARGE SCALE GENOMIC DNA]</scope>
    <source>
        <strain evidence="6 8">JL2886</strain>
    </source>
</reference>
<dbReference type="Pfam" id="PF03466">
    <property type="entry name" value="LysR_substrate"/>
    <property type="match status" value="1"/>
</dbReference>
<accession>A0A1B0ZXA9</accession>
<dbReference type="FunFam" id="1.10.10.10:FF:000001">
    <property type="entry name" value="LysR family transcriptional regulator"/>
    <property type="match status" value="1"/>
</dbReference>
<dbReference type="SUPFAM" id="SSF46785">
    <property type="entry name" value="Winged helix' DNA-binding domain"/>
    <property type="match status" value="1"/>
</dbReference>
<evidence type="ECO:0000256" key="4">
    <source>
        <dbReference type="ARBA" id="ARBA00023163"/>
    </source>
</evidence>
<keyword evidence="3" id="KW-0238">DNA-binding</keyword>
<dbReference type="InterPro" id="IPR000847">
    <property type="entry name" value="LysR_HTH_N"/>
</dbReference>
<proteinExistence type="inferred from homology"/>
<evidence type="ECO:0000256" key="3">
    <source>
        <dbReference type="ARBA" id="ARBA00023125"/>
    </source>
</evidence>
<dbReference type="PANTHER" id="PTHR30537:SF81">
    <property type="entry name" value="TRANSCRIPTIONAL REGULATOR-RELATED"/>
    <property type="match status" value="1"/>
</dbReference>
<protein>
    <submittedName>
        <fullName evidence="6">LysR family transcriptional regulator</fullName>
    </submittedName>
</protein>
<reference evidence="7 9" key="2">
    <citation type="submission" date="2023-02" db="EMBL/GenBank/DDBJ databases">
        <title>Population genomics of bacteria associated with diatom.</title>
        <authorList>
            <person name="Xie J."/>
            <person name="Wang H."/>
        </authorList>
    </citation>
    <scope>NUCLEOTIDE SEQUENCE [LARGE SCALE GENOMIC DNA]</scope>
    <source>
        <strain evidence="7 9">PT47_8</strain>
    </source>
</reference>
<dbReference type="PRINTS" id="PR00039">
    <property type="entry name" value="HTHLYSR"/>
</dbReference>
<dbReference type="RefSeq" id="WP_065273369.1">
    <property type="nucleotide sequence ID" value="NZ_CP015124.1"/>
</dbReference>
<dbReference type="CDD" id="cd08422">
    <property type="entry name" value="PBP2_CrgA_like"/>
    <property type="match status" value="1"/>
</dbReference>
<dbReference type="Proteomes" id="UP000092565">
    <property type="component" value="Chromosome"/>
</dbReference>
<dbReference type="Gene3D" id="1.10.10.10">
    <property type="entry name" value="Winged helix-like DNA-binding domain superfamily/Winged helix DNA-binding domain"/>
    <property type="match status" value="1"/>
</dbReference>
<dbReference type="PANTHER" id="PTHR30537">
    <property type="entry name" value="HTH-TYPE TRANSCRIPTIONAL REGULATOR"/>
    <property type="match status" value="1"/>
</dbReference>
<dbReference type="InterPro" id="IPR005119">
    <property type="entry name" value="LysR_subst-bd"/>
</dbReference>
<dbReference type="GO" id="GO:0006351">
    <property type="term" value="P:DNA-templated transcription"/>
    <property type="evidence" value="ECO:0007669"/>
    <property type="project" value="TreeGrafter"/>
</dbReference>
<evidence type="ECO:0000313" key="8">
    <source>
        <dbReference type="Proteomes" id="UP000092565"/>
    </source>
</evidence>
<evidence type="ECO:0000256" key="2">
    <source>
        <dbReference type="ARBA" id="ARBA00023015"/>
    </source>
</evidence>
<evidence type="ECO:0000256" key="1">
    <source>
        <dbReference type="ARBA" id="ARBA00009437"/>
    </source>
</evidence>
<evidence type="ECO:0000313" key="7">
    <source>
        <dbReference type="EMBL" id="MDE4164453.1"/>
    </source>
</evidence>
<evidence type="ECO:0000259" key="5">
    <source>
        <dbReference type="PROSITE" id="PS50931"/>
    </source>
</evidence>
<dbReference type="GO" id="GO:0043565">
    <property type="term" value="F:sequence-specific DNA binding"/>
    <property type="evidence" value="ECO:0007669"/>
    <property type="project" value="TreeGrafter"/>
</dbReference>
<dbReference type="SUPFAM" id="SSF53850">
    <property type="entry name" value="Periplasmic binding protein-like II"/>
    <property type="match status" value="1"/>
</dbReference>
<name>A0A1B0ZXA9_9RHOB</name>
<evidence type="ECO:0000313" key="6">
    <source>
        <dbReference type="EMBL" id="ANP38758.1"/>
    </source>
</evidence>
<sequence>MDRLSLLETFVVALDEGSLNRAAQRRGMTQSAVSQQIKQLESLLGQQLLHRSARGVQATRAGDLVFTHAQGLLGGYDRLTAELDSLNASVSGTFRISTSTFLGRSVVGPLLLELDRQYPDLDIVMRLEDRLVDVVRENYDLAIRSGKLGSTDGVGRKIAELETVLFASPAYLDAVGRPQQPEDLLRLKFIQLHEDQTEGFFPLHRDGEEVLAPIRVGFTADDPELIIQAVTNGSGYTRAPRPFVDDQLRDSTFEQVLPEYNAPDKDVFAVFPSRHSIDRRRELVIDGVTERLTQIHRRAAQPRPATITA</sequence>
<dbReference type="PROSITE" id="PS50931">
    <property type="entry name" value="HTH_LYSR"/>
    <property type="match status" value="1"/>
</dbReference>
<dbReference type="EMBL" id="CP015124">
    <property type="protein sequence ID" value="ANP38758.1"/>
    <property type="molecule type" value="Genomic_DNA"/>
</dbReference>
<dbReference type="GO" id="GO:0003700">
    <property type="term" value="F:DNA-binding transcription factor activity"/>
    <property type="evidence" value="ECO:0007669"/>
    <property type="project" value="InterPro"/>
</dbReference>
<dbReference type="InterPro" id="IPR036390">
    <property type="entry name" value="WH_DNA-bd_sf"/>
</dbReference>
<dbReference type="Gene3D" id="3.40.190.290">
    <property type="match status" value="1"/>
</dbReference>
<keyword evidence="8" id="KW-1185">Reference proteome</keyword>
<dbReference type="Proteomes" id="UP001218364">
    <property type="component" value="Unassembled WGS sequence"/>
</dbReference>
<gene>
    <name evidence="6" type="ORF">JL2886_03890</name>
    <name evidence="7" type="ORF">PXK24_02025</name>
</gene>
<dbReference type="EMBL" id="JARCJK010000001">
    <property type="protein sequence ID" value="MDE4164453.1"/>
    <property type="molecule type" value="Genomic_DNA"/>
</dbReference>
<dbReference type="PATRIC" id="fig|60890.4.peg.3793"/>
<dbReference type="InterPro" id="IPR036388">
    <property type="entry name" value="WH-like_DNA-bd_sf"/>
</dbReference>
<organism evidence="6 8">
    <name type="scientific">Phaeobacter gallaeciensis</name>
    <dbReference type="NCBI Taxonomy" id="60890"/>
    <lineage>
        <taxon>Bacteria</taxon>
        <taxon>Pseudomonadati</taxon>
        <taxon>Pseudomonadota</taxon>
        <taxon>Alphaproteobacteria</taxon>
        <taxon>Rhodobacterales</taxon>
        <taxon>Roseobacteraceae</taxon>
        <taxon>Phaeobacter</taxon>
    </lineage>
</organism>
<dbReference type="OrthoDB" id="9813056at2"/>
<feature type="domain" description="HTH lysR-type" evidence="5">
    <location>
        <begin position="1"/>
        <end position="59"/>
    </location>
</feature>
<keyword evidence="4" id="KW-0804">Transcription</keyword>